<dbReference type="FunFam" id="3.40.50.2000:FF:000037">
    <property type="entry name" value="Glycosyltransferase"/>
    <property type="match status" value="1"/>
</dbReference>
<evidence type="ECO:0000256" key="3">
    <source>
        <dbReference type="ARBA" id="ARBA00022679"/>
    </source>
</evidence>
<organism evidence="5 6">
    <name type="scientific">Camellia sinensis var. sinensis</name>
    <name type="common">China tea</name>
    <dbReference type="NCBI Taxonomy" id="542762"/>
    <lineage>
        <taxon>Eukaryota</taxon>
        <taxon>Viridiplantae</taxon>
        <taxon>Streptophyta</taxon>
        <taxon>Embryophyta</taxon>
        <taxon>Tracheophyta</taxon>
        <taxon>Spermatophyta</taxon>
        <taxon>Magnoliopsida</taxon>
        <taxon>eudicotyledons</taxon>
        <taxon>Gunneridae</taxon>
        <taxon>Pentapetalae</taxon>
        <taxon>asterids</taxon>
        <taxon>Ericales</taxon>
        <taxon>Theaceae</taxon>
        <taxon>Camellia</taxon>
    </lineage>
</organism>
<dbReference type="CDD" id="cd03784">
    <property type="entry name" value="GT1_Gtf-like"/>
    <property type="match status" value="1"/>
</dbReference>
<proteinExistence type="inferred from homology"/>
<dbReference type="PANTHER" id="PTHR48049">
    <property type="entry name" value="GLYCOSYLTRANSFERASE"/>
    <property type="match status" value="1"/>
</dbReference>
<dbReference type="InterPro" id="IPR050481">
    <property type="entry name" value="UDP-glycosyltransf_plant"/>
</dbReference>
<keyword evidence="6" id="KW-1185">Reference proteome</keyword>
<protein>
    <recommendedName>
        <fullName evidence="7">UDP-glycosyltransferases domain-containing protein</fullName>
    </recommendedName>
</protein>
<evidence type="ECO:0000256" key="1">
    <source>
        <dbReference type="ARBA" id="ARBA00009995"/>
    </source>
</evidence>
<evidence type="ECO:0000256" key="2">
    <source>
        <dbReference type="ARBA" id="ARBA00022676"/>
    </source>
</evidence>
<name>A0A4S4DQF6_CAMSN</name>
<dbReference type="Proteomes" id="UP000306102">
    <property type="component" value="Unassembled WGS sequence"/>
</dbReference>
<dbReference type="SUPFAM" id="SSF53756">
    <property type="entry name" value="UDP-Glycosyltransferase/glycogen phosphorylase"/>
    <property type="match status" value="1"/>
</dbReference>
<keyword evidence="3" id="KW-0808">Transferase</keyword>
<reference evidence="5 6" key="1">
    <citation type="journal article" date="2018" name="Proc. Natl. Acad. Sci. U.S.A.">
        <title>Draft genome sequence of Camellia sinensis var. sinensis provides insights into the evolution of the tea genome and tea quality.</title>
        <authorList>
            <person name="Wei C."/>
            <person name="Yang H."/>
            <person name="Wang S."/>
            <person name="Zhao J."/>
            <person name="Liu C."/>
            <person name="Gao L."/>
            <person name="Xia E."/>
            <person name="Lu Y."/>
            <person name="Tai Y."/>
            <person name="She G."/>
            <person name="Sun J."/>
            <person name="Cao H."/>
            <person name="Tong W."/>
            <person name="Gao Q."/>
            <person name="Li Y."/>
            <person name="Deng W."/>
            <person name="Jiang X."/>
            <person name="Wang W."/>
            <person name="Chen Q."/>
            <person name="Zhang S."/>
            <person name="Li H."/>
            <person name="Wu J."/>
            <person name="Wang P."/>
            <person name="Li P."/>
            <person name="Shi C."/>
            <person name="Zheng F."/>
            <person name="Jian J."/>
            <person name="Huang B."/>
            <person name="Shan D."/>
            <person name="Shi M."/>
            <person name="Fang C."/>
            <person name="Yue Y."/>
            <person name="Li F."/>
            <person name="Li D."/>
            <person name="Wei S."/>
            <person name="Han B."/>
            <person name="Jiang C."/>
            <person name="Yin Y."/>
            <person name="Xia T."/>
            <person name="Zhang Z."/>
            <person name="Bennetzen J.L."/>
            <person name="Zhao S."/>
            <person name="Wan X."/>
        </authorList>
    </citation>
    <scope>NUCLEOTIDE SEQUENCE [LARGE SCALE GENOMIC DNA]</scope>
    <source>
        <strain evidence="6">cv. Shuchazao</strain>
        <tissue evidence="5">Leaf</tissue>
    </source>
</reference>
<dbReference type="AlphaFoldDB" id="A0A4S4DQF6"/>
<dbReference type="PANTHER" id="PTHR48049:SF57">
    <property type="entry name" value="UDP-GLYCOSYLTRANSFERASE 91C1-LIKE"/>
    <property type="match status" value="1"/>
</dbReference>
<evidence type="ECO:0000256" key="4">
    <source>
        <dbReference type="ARBA" id="ARBA00023241"/>
    </source>
</evidence>
<evidence type="ECO:0000313" key="5">
    <source>
        <dbReference type="EMBL" id="THG05255.1"/>
    </source>
</evidence>
<gene>
    <name evidence="5" type="ORF">TEA_023809</name>
</gene>
<dbReference type="GO" id="GO:0035251">
    <property type="term" value="F:UDP-glucosyltransferase activity"/>
    <property type="evidence" value="ECO:0007669"/>
    <property type="project" value="InterPro"/>
</dbReference>
<evidence type="ECO:0008006" key="7">
    <source>
        <dbReference type="Google" id="ProtNLM"/>
    </source>
</evidence>
<dbReference type="InterPro" id="IPR002213">
    <property type="entry name" value="UDP_glucos_trans"/>
</dbReference>
<keyword evidence="2" id="KW-0328">Glycosyltransferase</keyword>
<dbReference type="GO" id="GO:0009813">
    <property type="term" value="P:flavonoid biosynthetic process"/>
    <property type="evidence" value="ECO:0007669"/>
    <property type="project" value="UniProtKB-KW"/>
</dbReference>
<dbReference type="EMBL" id="SDRB02010652">
    <property type="protein sequence ID" value="THG05255.1"/>
    <property type="molecule type" value="Genomic_DNA"/>
</dbReference>
<evidence type="ECO:0000313" key="6">
    <source>
        <dbReference type="Proteomes" id="UP000306102"/>
    </source>
</evidence>
<keyword evidence="4" id="KW-0284">Flavonoid biosynthesis</keyword>
<comment type="similarity">
    <text evidence="1">Belongs to the UDP-glycosyltransferase family.</text>
</comment>
<dbReference type="Pfam" id="PF00201">
    <property type="entry name" value="UDPGT"/>
    <property type="match status" value="1"/>
</dbReference>
<dbReference type="Gene3D" id="3.40.50.2000">
    <property type="entry name" value="Glycogen Phosphorylase B"/>
    <property type="match status" value="2"/>
</dbReference>
<dbReference type="FunFam" id="3.40.50.2000:FF:000088">
    <property type="entry name" value="Glycosyltransferase"/>
    <property type="match status" value="1"/>
</dbReference>
<sequence>MKTETHVVLVPFVAFGHMMPFYELSLVLAKAGIRVSYVSTPRNIQRLPQLPPELSSLVTFVPIPLPSLGSNLLPEGAEATVDITADKMGHLKAAFDLLKQPFKQFVAEKSPDWIVTDAICSWTVDVAEECHVPAVIFFPFTAATRVFVGPPEYLVGDAQRRVRSSPEDLTSPPSWVSFRSSVAFRLYEAIGFFTGLNTRNASGITDAERVVKSLGGCRAVAIRSCREFEGEYLDLFEKIIGKPAIPVGLLLPAKPDKTRIAAADDGAWSKIFEWLDEQKPKSVVFVGFGSECKLTRDQTYEIASGLESSELPFLWALRKPSWASDDLDALPPNFNCRISGRGKVCIGWAPQIEILAHPSIGGSLFHAGWGSVIETLQFGHCMVVLPQIFDQPLNARLLVEKGLAIEVKRGDDGSFNGNDIARCLRKAMISEEGDEMRAQVKKAAEIFGDRKLHEEYVAGFVEYLKTEKSGVVVKYIAAVILYGTQIIGSFETSLALSLEELKVYRIRYYLNLVGYGRLGVGLNPPSILNLAFMLSVNCSSLISKA</sequence>
<accession>A0A4S4DQF6</accession>
<comment type="caution">
    <text evidence="5">The sequence shown here is derived from an EMBL/GenBank/DDBJ whole genome shotgun (WGS) entry which is preliminary data.</text>
</comment>